<reference evidence="1" key="1">
    <citation type="submission" date="2018-05" db="EMBL/GenBank/DDBJ databases">
        <authorList>
            <person name="Lanie J.A."/>
            <person name="Ng W.-L."/>
            <person name="Kazmierczak K.M."/>
            <person name="Andrzejewski T.M."/>
            <person name="Davidsen T.M."/>
            <person name="Wayne K.J."/>
            <person name="Tettelin H."/>
            <person name="Glass J.I."/>
            <person name="Rusch D."/>
            <person name="Podicherti R."/>
            <person name="Tsui H.-C.T."/>
            <person name="Winkler M.E."/>
        </authorList>
    </citation>
    <scope>NUCLEOTIDE SEQUENCE</scope>
</reference>
<dbReference type="AlphaFoldDB" id="A0A381X226"/>
<evidence type="ECO:0000313" key="1">
    <source>
        <dbReference type="EMBL" id="SVA58785.1"/>
    </source>
</evidence>
<accession>A0A381X226</accession>
<feature type="non-terminal residue" evidence="1">
    <location>
        <position position="70"/>
    </location>
</feature>
<sequence>MRLILVGCEYVGTTRLAHAIDDWTASSMGVRFSLIHDHWKIPHTSGHPDDSTPEEQAWLLKATPKFKEMH</sequence>
<name>A0A381X226_9ZZZZ</name>
<proteinExistence type="predicted"/>
<dbReference type="EMBL" id="UINC01013639">
    <property type="protein sequence ID" value="SVA58785.1"/>
    <property type="molecule type" value="Genomic_DNA"/>
</dbReference>
<organism evidence="1">
    <name type="scientific">marine metagenome</name>
    <dbReference type="NCBI Taxonomy" id="408172"/>
    <lineage>
        <taxon>unclassified sequences</taxon>
        <taxon>metagenomes</taxon>
        <taxon>ecological metagenomes</taxon>
    </lineage>
</organism>
<protein>
    <submittedName>
        <fullName evidence="1">Uncharacterized protein</fullName>
    </submittedName>
</protein>
<gene>
    <name evidence="1" type="ORF">METZ01_LOCUS111639</name>
</gene>